<organism evidence="1 2">
    <name type="scientific">Ancylostoma ceylanicum</name>
    <dbReference type="NCBI Taxonomy" id="53326"/>
    <lineage>
        <taxon>Eukaryota</taxon>
        <taxon>Metazoa</taxon>
        <taxon>Ecdysozoa</taxon>
        <taxon>Nematoda</taxon>
        <taxon>Chromadorea</taxon>
        <taxon>Rhabditida</taxon>
        <taxon>Rhabditina</taxon>
        <taxon>Rhabditomorpha</taxon>
        <taxon>Strongyloidea</taxon>
        <taxon>Ancylostomatidae</taxon>
        <taxon>Ancylostomatinae</taxon>
        <taxon>Ancylostoma</taxon>
    </lineage>
</organism>
<sequence>MARNSVTAADDIDSGVRGTVARRPCQGRGWATAITAQCTCICQWQMLRDKMYEKFLLQVLRDKKCGRQ</sequence>
<accession>A0A016WJ62</accession>
<reference evidence="2" key="1">
    <citation type="journal article" date="2015" name="Nat. Genet.">
        <title>The genome and transcriptome of the zoonotic hookworm Ancylostoma ceylanicum identify infection-specific gene families.</title>
        <authorList>
            <person name="Schwarz E.M."/>
            <person name="Hu Y."/>
            <person name="Antoshechkin I."/>
            <person name="Miller M.M."/>
            <person name="Sternberg P.W."/>
            <person name="Aroian R.V."/>
        </authorList>
    </citation>
    <scope>NUCLEOTIDE SEQUENCE</scope>
    <source>
        <strain evidence="2">HY135</strain>
    </source>
</reference>
<keyword evidence="2" id="KW-1185">Reference proteome</keyword>
<comment type="caution">
    <text evidence="1">The sequence shown here is derived from an EMBL/GenBank/DDBJ whole genome shotgun (WGS) entry which is preliminary data.</text>
</comment>
<dbReference type="Proteomes" id="UP000024635">
    <property type="component" value="Unassembled WGS sequence"/>
</dbReference>
<name>A0A016WJ62_9BILA</name>
<evidence type="ECO:0000313" key="1">
    <source>
        <dbReference type="EMBL" id="EYC39869.1"/>
    </source>
</evidence>
<dbReference type="AlphaFoldDB" id="A0A016WJ62"/>
<protein>
    <submittedName>
        <fullName evidence="1">Uncharacterized protein</fullName>
    </submittedName>
</protein>
<dbReference type="EMBL" id="JARK01000238">
    <property type="protein sequence ID" value="EYC39869.1"/>
    <property type="molecule type" value="Genomic_DNA"/>
</dbReference>
<gene>
    <name evidence="1" type="primary">Acey_s0638.g975</name>
    <name evidence="1" type="ORF">Y032_0638g975</name>
</gene>
<proteinExistence type="predicted"/>
<evidence type="ECO:0000313" key="2">
    <source>
        <dbReference type="Proteomes" id="UP000024635"/>
    </source>
</evidence>